<reference evidence="2" key="1">
    <citation type="submission" date="2022-06" db="EMBL/GenBank/DDBJ databases">
        <title>Isolation of gut microbiota from human fecal samples.</title>
        <authorList>
            <person name="Pamer E.G."/>
            <person name="Barat B."/>
            <person name="Waligurski E."/>
            <person name="Medina S."/>
            <person name="Paddock L."/>
            <person name="Mostad J."/>
        </authorList>
    </citation>
    <scope>NUCLEOTIDE SEQUENCE</scope>
    <source>
        <strain evidence="2">DFI.9.91</strain>
    </source>
</reference>
<proteinExistence type="predicted"/>
<dbReference type="EMBL" id="JANFYS010000013">
    <property type="protein sequence ID" value="MCQ4770297.1"/>
    <property type="molecule type" value="Genomic_DNA"/>
</dbReference>
<gene>
    <name evidence="2" type="ORF">NE579_07455</name>
</gene>
<evidence type="ECO:0000256" key="1">
    <source>
        <dbReference type="SAM" id="MobiDB-lite"/>
    </source>
</evidence>
<dbReference type="InterPro" id="IPR046085">
    <property type="entry name" value="DUF6103"/>
</dbReference>
<dbReference type="RefSeq" id="WP_256303788.1">
    <property type="nucleotide sequence ID" value="NZ_JANFYS010000013.1"/>
</dbReference>
<feature type="region of interest" description="Disordered" evidence="1">
    <location>
        <begin position="57"/>
        <end position="85"/>
    </location>
</feature>
<dbReference type="Proteomes" id="UP001204562">
    <property type="component" value="Unassembled WGS sequence"/>
</dbReference>
<accession>A0AAW5JKD2</accession>
<dbReference type="AlphaFoldDB" id="A0AAW5JKD2"/>
<name>A0AAW5JKD2_9FIRM</name>
<dbReference type="Pfam" id="PF19598">
    <property type="entry name" value="DUF6103"/>
    <property type="match status" value="1"/>
</dbReference>
<evidence type="ECO:0000313" key="2">
    <source>
        <dbReference type="EMBL" id="MCQ4770297.1"/>
    </source>
</evidence>
<organism evidence="2 3">
    <name type="scientific">Intestinimonas massiliensis</name>
    <name type="common">ex Afouda et al. 2020</name>
    <dbReference type="NCBI Taxonomy" id="1673721"/>
    <lineage>
        <taxon>Bacteria</taxon>
        <taxon>Bacillati</taxon>
        <taxon>Bacillota</taxon>
        <taxon>Clostridia</taxon>
        <taxon>Eubacteriales</taxon>
        <taxon>Intestinimonas</taxon>
    </lineage>
</organism>
<comment type="caution">
    <text evidence="2">The sequence shown here is derived from an EMBL/GenBank/DDBJ whole genome shotgun (WGS) entry which is preliminary data.</text>
</comment>
<evidence type="ECO:0000313" key="3">
    <source>
        <dbReference type="Proteomes" id="UP001204562"/>
    </source>
</evidence>
<sequence length="85" mass="9531">MRKASISITYDEDKLSALKLYLEQRGTQLETELANALDALYTKTVPAGVRAYIGMRSGMDEPVPKTRRSRIAREPDTAVEVTENE</sequence>
<protein>
    <submittedName>
        <fullName evidence="2">DUF6103 family protein</fullName>
    </submittedName>
</protein>